<dbReference type="OrthoDB" id="638548at2"/>
<organism evidence="4 5">
    <name type="scientific">Ancylomarina subtilis</name>
    <dbReference type="NCBI Taxonomy" id="1639035"/>
    <lineage>
        <taxon>Bacteria</taxon>
        <taxon>Pseudomonadati</taxon>
        <taxon>Bacteroidota</taxon>
        <taxon>Bacteroidia</taxon>
        <taxon>Marinilabiliales</taxon>
        <taxon>Marinifilaceae</taxon>
        <taxon>Ancylomarina</taxon>
    </lineage>
</organism>
<evidence type="ECO:0000313" key="4">
    <source>
        <dbReference type="EMBL" id="RZT97557.1"/>
    </source>
</evidence>
<sequence length="457" mass="52974">MIYYVKKCYLYFDSTTKIVDLILLTHFPITQFIIMKKILNLIILVTFVQVTSFAQTTELITLWQKKDWTTLITASNQQIEANNSNYQAYYWKQYALLEQGKYTEATEVLKTAFECCENKLEIRSELANLYFQQGMYLQAKTELDILLKEQRPDFRTFEQRVQIHEFSKERIAAINLLHRAKNNDASHAFYWIHLGDNYSQLGELDEAIKYYESALAINPLDYQTSSKLARVYLNVDPDAALDICEGVLEKDSTNIRFIQIAASAYIKLDKEKEALENYKMALSLGDSTLNTIRNAGILFQKSQKNDLALKLLNKSYQVDSTDVKVVFYLAMAETQLLNADKGLALFDQSLNLLKPDSSVFSIIHKEKAVIYNEKGNHKQALENYLIAHQFNPKKKFYLYLIAEQYDALNKKKEALKYYQQVIDGIDEKKGLDLLTASIRDFSTSRISKLKEDIFMEQ</sequence>
<dbReference type="InterPro" id="IPR019734">
    <property type="entry name" value="TPR_rpt"/>
</dbReference>
<dbReference type="Pfam" id="PF13174">
    <property type="entry name" value="TPR_6"/>
    <property type="match status" value="1"/>
</dbReference>
<dbReference type="InterPro" id="IPR013105">
    <property type="entry name" value="TPR_2"/>
</dbReference>
<keyword evidence="1" id="KW-0677">Repeat</keyword>
<keyword evidence="2 3" id="KW-0802">TPR repeat</keyword>
<dbReference type="PANTHER" id="PTHR12558:SF13">
    <property type="entry name" value="CELL DIVISION CYCLE PROTEIN 27 HOMOLOG"/>
    <property type="match status" value="1"/>
</dbReference>
<evidence type="ECO:0000256" key="2">
    <source>
        <dbReference type="ARBA" id="ARBA00022803"/>
    </source>
</evidence>
<evidence type="ECO:0000256" key="3">
    <source>
        <dbReference type="PROSITE-ProRule" id="PRU00339"/>
    </source>
</evidence>
<dbReference type="Pfam" id="PF07719">
    <property type="entry name" value="TPR_2"/>
    <property type="match status" value="1"/>
</dbReference>
<dbReference type="Proteomes" id="UP000293562">
    <property type="component" value="Unassembled WGS sequence"/>
</dbReference>
<dbReference type="InterPro" id="IPR011990">
    <property type="entry name" value="TPR-like_helical_dom_sf"/>
</dbReference>
<protein>
    <submittedName>
        <fullName evidence="4">Tetratricopeptide repeat protein</fullName>
    </submittedName>
</protein>
<evidence type="ECO:0000313" key="5">
    <source>
        <dbReference type="Proteomes" id="UP000293562"/>
    </source>
</evidence>
<dbReference type="AlphaFoldDB" id="A0A4Q7VN15"/>
<gene>
    <name evidence="4" type="ORF">EV201_2228</name>
</gene>
<keyword evidence="5" id="KW-1185">Reference proteome</keyword>
<dbReference type="SMART" id="SM00028">
    <property type="entry name" value="TPR"/>
    <property type="match status" value="7"/>
</dbReference>
<comment type="caution">
    <text evidence="4">The sequence shown here is derived from an EMBL/GenBank/DDBJ whole genome shotgun (WGS) entry which is preliminary data.</text>
</comment>
<feature type="repeat" description="TPR" evidence="3">
    <location>
        <begin position="188"/>
        <end position="221"/>
    </location>
</feature>
<proteinExistence type="predicted"/>
<dbReference type="SUPFAM" id="SSF48452">
    <property type="entry name" value="TPR-like"/>
    <property type="match status" value="1"/>
</dbReference>
<dbReference type="PANTHER" id="PTHR12558">
    <property type="entry name" value="CELL DIVISION CYCLE 16,23,27"/>
    <property type="match status" value="1"/>
</dbReference>
<dbReference type="Gene3D" id="1.25.40.10">
    <property type="entry name" value="Tetratricopeptide repeat domain"/>
    <property type="match status" value="3"/>
</dbReference>
<reference evidence="4 5" key="1">
    <citation type="submission" date="2019-02" db="EMBL/GenBank/DDBJ databases">
        <title>Genomic Encyclopedia of Type Strains, Phase IV (KMG-IV): sequencing the most valuable type-strain genomes for metagenomic binning, comparative biology and taxonomic classification.</title>
        <authorList>
            <person name="Goeker M."/>
        </authorList>
    </citation>
    <scope>NUCLEOTIDE SEQUENCE [LARGE SCALE GENOMIC DNA]</scope>
    <source>
        <strain evidence="4 5">DSM 28825</strain>
    </source>
</reference>
<dbReference type="PROSITE" id="PS50293">
    <property type="entry name" value="TPR_REGION"/>
    <property type="match status" value="1"/>
</dbReference>
<dbReference type="PROSITE" id="PS50005">
    <property type="entry name" value="TPR"/>
    <property type="match status" value="1"/>
</dbReference>
<dbReference type="EMBL" id="SHKN01000001">
    <property type="protein sequence ID" value="RZT97557.1"/>
    <property type="molecule type" value="Genomic_DNA"/>
</dbReference>
<evidence type="ECO:0000256" key="1">
    <source>
        <dbReference type="ARBA" id="ARBA00022737"/>
    </source>
</evidence>
<name>A0A4Q7VN15_9BACT</name>
<dbReference type="Pfam" id="PF14559">
    <property type="entry name" value="TPR_19"/>
    <property type="match status" value="1"/>
</dbReference>
<accession>A0A4Q7VN15</accession>